<keyword evidence="3" id="KW-1185">Reference proteome</keyword>
<protein>
    <submittedName>
        <fullName evidence="2">Glutaredoxin-related protein</fullName>
    </submittedName>
</protein>
<dbReference type="AlphaFoldDB" id="A0ABD1ULX2"/>
<dbReference type="EMBL" id="JBFOLK010000003">
    <property type="protein sequence ID" value="KAL2526061.1"/>
    <property type="molecule type" value="Genomic_DNA"/>
</dbReference>
<evidence type="ECO:0000313" key="3">
    <source>
        <dbReference type="Proteomes" id="UP001604336"/>
    </source>
</evidence>
<proteinExistence type="predicted"/>
<evidence type="ECO:0000256" key="1">
    <source>
        <dbReference type="SAM" id="MobiDB-lite"/>
    </source>
</evidence>
<evidence type="ECO:0000313" key="2">
    <source>
        <dbReference type="EMBL" id="KAL2526061.1"/>
    </source>
</evidence>
<gene>
    <name evidence="2" type="ORF">Adt_11115</name>
</gene>
<feature type="region of interest" description="Disordered" evidence="1">
    <location>
        <begin position="140"/>
        <end position="163"/>
    </location>
</feature>
<accession>A0ABD1ULX2</accession>
<organism evidence="2 3">
    <name type="scientific">Abeliophyllum distichum</name>
    <dbReference type="NCBI Taxonomy" id="126358"/>
    <lineage>
        <taxon>Eukaryota</taxon>
        <taxon>Viridiplantae</taxon>
        <taxon>Streptophyta</taxon>
        <taxon>Embryophyta</taxon>
        <taxon>Tracheophyta</taxon>
        <taxon>Spermatophyta</taxon>
        <taxon>Magnoliopsida</taxon>
        <taxon>eudicotyledons</taxon>
        <taxon>Gunneridae</taxon>
        <taxon>Pentapetalae</taxon>
        <taxon>asterids</taxon>
        <taxon>lamiids</taxon>
        <taxon>Lamiales</taxon>
        <taxon>Oleaceae</taxon>
        <taxon>Forsythieae</taxon>
        <taxon>Abeliophyllum</taxon>
    </lineage>
</organism>
<dbReference type="Proteomes" id="UP001604336">
    <property type="component" value="Unassembled WGS sequence"/>
</dbReference>
<sequence length="201" mass="22847">MKGKLLKKLKTFKVIGYLKPEKILHVTALDGNIYTSPPKSNSPGRPTLVQIQEQLKKCVEINVPVEEPEIIDASELMKDLEDQEMEFGDEMNDKENVRLKIKSLQPDLDSGTLFDPNLLAAFEQAIAEIKSQDAERKKMGILDDQEPLPPLKARKVEGEPDSLQEFEESVRQGELIQLFYTQQDIEGYERHSRIVIGLDPC</sequence>
<name>A0ABD1ULX2_9LAMI</name>
<reference evidence="3" key="1">
    <citation type="submission" date="2024-07" db="EMBL/GenBank/DDBJ databases">
        <title>Two chromosome-level genome assemblies of Korean endemic species Abeliophyllum distichum and Forsythia ovata (Oleaceae).</title>
        <authorList>
            <person name="Jang H."/>
        </authorList>
    </citation>
    <scope>NUCLEOTIDE SEQUENCE [LARGE SCALE GENOMIC DNA]</scope>
</reference>
<comment type="caution">
    <text evidence="2">The sequence shown here is derived from an EMBL/GenBank/DDBJ whole genome shotgun (WGS) entry which is preliminary data.</text>
</comment>